<sequence length="338" mass="38702">MSHKSISLFVPGLLELAEAFKHLPAADTPALKNLQRFLSRAEKKPVDIHDWHDGLASLFSFKKLPAAELRYQQYAGVSDKSFFCLCADPVFIQPDLNSAILLAHEELALSLEEAKQLVTAINEHFADEHWTLQVLQPHCWVMKSVQPFLVKTTALLKLIGQPVGNSLVQGEDRSYWQRIQNEIQMLLFAHPLNKQREQQGRPPVNSLWLWGEGALTESSTDWQCILGQGDLLDALIDNFHCVGIKTSLYEQLNIDATVHTLVASNEFESITQAQDIYAWVEALKQFENNWMPVVFDLLNTRKIDEINLLVGDGLQFKLNRKMSHRWWRKMKSLDTFKK</sequence>
<organism evidence="1">
    <name type="scientific">hydrothermal vent metagenome</name>
    <dbReference type="NCBI Taxonomy" id="652676"/>
    <lineage>
        <taxon>unclassified sequences</taxon>
        <taxon>metagenomes</taxon>
        <taxon>ecological metagenomes</taxon>
    </lineage>
</organism>
<protein>
    <submittedName>
        <fullName evidence="1">Regulatory protein, RpfE type</fullName>
    </submittedName>
</protein>
<reference evidence="1" key="1">
    <citation type="submission" date="2018-06" db="EMBL/GenBank/DDBJ databases">
        <authorList>
            <person name="Zhirakovskaya E."/>
        </authorList>
    </citation>
    <scope>NUCLEOTIDE SEQUENCE</scope>
</reference>
<dbReference type="AlphaFoldDB" id="A0A3B1BJK6"/>
<name>A0A3B1BJK6_9ZZZZ</name>
<proteinExistence type="predicted"/>
<evidence type="ECO:0000313" key="1">
    <source>
        <dbReference type="EMBL" id="VAX10760.1"/>
    </source>
</evidence>
<dbReference type="EMBL" id="UOFY01000054">
    <property type="protein sequence ID" value="VAX10760.1"/>
    <property type="molecule type" value="Genomic_DNA"/>
</dbReference>
<accession>A0A3B1BJK6</accession>
<gene>
    <name evidence="1" type="ORF">MNBD_GAMMA25-2435</name>
</gene>